<feature type="coiled-coil region" evidence="1">
    <location>
        <begin position="25"/>
        <end position="196"/>
    </location>
</feature>
<evidence type="ECO:0000256" key="1">
    <source>
        <dbReference type="SAM" id="Coils"/>
    </source>
</evidence>
<evidence type="ECO:0000256" key="2">
    <source>
        <dbReference type="SAM" id="SignalP"/>
    </source>
</evidence>
<evidence type="ECO:0000313" key="3">
    <source>
        <dbReference type="EMBL" id="CAC5423181.1"/>
    </source>
</evidence>
<name>A0A6J8EVG8_MYTCO</name>
<protein>
    <submittedName>
        <fullName evidence="3">Uncharacterized protein</fullName>
    </submittedName>
</protein>
<gene>
    <name evidence="3" type="ORF">MCOR_55180</name>
</gene>
<feature type="chain" id="PRO_5026920136" evidence="2">
    <location>
        <begin position="19"/>
        <end position="319"/>
    </location>
</feature>
<sequence>MENYLFTLLLSVFVLVVAFYVEQRIIQIKDELLQHGNEIKKVEEERELMRKILNQQVQVELESMSKELYQVKVELESTRKELKHVTMVAWEYKQRIIQIKDELLQHGNEIKKVEEERELMRKILNQQVQVELESMSKELYQVKVELESTRKELKHVTMVAWEYVSKTEQYVRREEIDQIIADVNALREELNETKKGNYRRQPAVKRVVRIIMAISYLPIAVVRKNFCLLKTSQRTIRLCRRYAGLRDFLEYSERNCLNGLFPPQMWNVNERDRNNRTNNNVERASKEDHDWQSQLLEKGEKEKELGNVNIKLRGNFKNI</sequence>
<reference evidence="3 4" key="1">
    <citation type="submission" date="2020-06" db="EMBL/GenBank/DDBJ databases">
        <authorList>
            <person name="Li R."/>
            <person name="Bekaert M."/>
        </authorList>
    </citation>
    <scope>NUCLEOTIDE SEQUENCE [LARGE SCALE GENOMIC DNA]</scope>
    <source>
        <strain evidence="4">wild</strain>
    </source>
</reference>
<keyword evidence="2" id="KW-0732">Signal</keyword>
<proteinExistence type="predicted"/>
<dbReference type="Proteomes" id="UP000507470">
    <property type="component" value="Unassembled WGS sequence"/>
</dbReference>
<dbReference type="AlphaFoldDB" id="A0A6J8EVG8"/>
<keyword evidence="1" id="KW-0175">Coiled coil</keyword>
<accession>A0A6J8EVG8</accession>
<evidence type="ECO:0000313" key="4">
    <source>
        <dbReference type="Proteomes" id="UP000507470"/>
    </source>
</evidence>
<feature type="signal peptide" evidence="2">
    <location>
        <begin position="1"/>
        <end position="18"/>
    </location>
</feature>
<dbReference type="EMBL" id="CACVKT020009742">
    <property type="protein sequence ID" value="CAC5423181.1"/>
    <property type="molecule type" value="Genomic_DNA"/>
</dbReference>
<keyword evidence="4" id="KW-1185">Reference proteome</keyword>
<organism evidence="3 4">
    <name type="scientific">Mytilus coruscus</name>
    <name type="common">Sea mussel</name>
    <dbReference type="NCBI Taxonomy" id="42192"/>
    <lineage>
        <taxon>Eukaryota</taxon>
        <taxon>Metazoa</taxon>
        <taxon>Spiralia</taxon>
        <taxon>Lophotrochozoa</taxon>
        <taxon>Mollusca</taxon>
        <taxon>Bivalvia</taxon>
        <taxon>Autobranchia</taxon>
        <taxon>Pteriomorphia</taxon>
        <taxon>Mytilida</taxon>
        <taxon>Mytiloidea</taxon>
        <taxon>Mytilidae</taxon>
        <taxon>Mytilinae</taxon>
        <taxon>Mytilus</taxon>
    </lineage>
</organism>
<dbReference type="OrthoDB" id="1702031at2759"/>